<dbReference type="Proteomes" id="UP001623348">
    <property type="component" value="Unassembled WGS sequence"/>
</dbReference>
<name>A0ABC9YC23_GRUJA</name>
<keyword evidence="3" id="KW-1185">Reference proteome</keyword>
<comment type="caution">
    <text evidence="2">The sequence shown here is derived from an EMBL/GenBank/DDBJ whole genome shotgun (WGS) entry which is preliminary data.</text>
</comment>
<feature type="region of interest" description="Disordered" evidence="1">
    <location>
        <begin position="1"/>
        <end position="117"/>
    </location>
</feature>
<evidence type="ECO:0000313" key="3">
    <source>
        <dbReference type="Proteomes" id="UP001623348"/>
    </source>
</evidence>
<dbReference type="EMBL" id="BAAFJT010000155">
    <property type="protein sequence ID" value="GAB0207009.1"/>
    <property type="molecule type" value="Genomic_DNA"/>
</dbReference>
<sequence>MPGAGSTHQIRQELQRQDAGQPSAPHQEPSTRQHKPHSRAKPGSGRLRRQDAMPPPLTPALPRRPPPTATAEEHDRRVRSLRASTPRLEFTWTHRSSPGGFAGQWDQALLRDRDRKG</sequence>
<dbReference type="AlphaFoldDB" id="A0ABC9YC23"/>
<accession>A0ABC9YC23</accession>
<proteinExistence type="predicted"/>
<reference evidence="2 3" key="1">
    <citation type="submission" date="2024-06" db="EMBL/GenBank/DDBJ databases">
        <title>The draft genome of Grus japonensis, version 3.</title>
        <authorList>
            <person name="Nabeshima K."/>
            <person name="Suzuki S."/>
            <person name="Onuma M."/>
        </authorList>
    </citation>
    <scope>NUCLEOTIDE SEQUENCE [LARGE SCALE GENOMIC DNA]</scope>
    <source>
        <strain evidence="2 3">451A</strain>
    </source>
</reference>
<protein>
    <submittedName>
        <fullName evidence="2">BDNF/NT-3 growth factors receptor</fullName>
    </submittedName>
</protein>
<evidence type="ECO:0000256" key="1">
    <source>
        <dbReference type="SAM" id="MobiDB-lite"/>
    </source>
</evidence>
<feature type="compositionally biased region" description="Pro residues" evidence="1">
    <location>
        <begin position="53"/>
        <end position="68"/>
    </location>
</feature>
<organism evidence="2 3">
    <name type="scientific">Grus japonensis</name>
    <name type="common">Japanese crane</name>
    <name type="synonym">Red-crowned crane</name>
    <dbReference type="NCBI Taxonomy" id="30415"/>
    <lineage>
        <taxon>Eukaryota</taxon>
        <taxon>Metazoa</taxon>
        <taxon>Chordata</taxon>
        <taxon>Craniata</taxon>
        <taxon>Vertebrata</taxon>
        <taxon>Euteleostomi</taxon>
        <taxon>Archelosauria</taxon>
        <taxon>Archosauria</taxon>
        <taxon>Dinosauria</taxon>
        <taxon>Saurischia</taxon>
        <taxon>Theropoda</taxon>
        <taxon>Coelurosauria</taxon>
        <taxon>Aves</taxon>
        <taxon>Neognathae</taxon>
        <taxon>Neoaves</taxon>
        <taxon>Gruiformes</taxon>
        <taxon>Gruidae</taxon>
        <taxon>Grus</taxon>
    </lineage>
</organism>
<keyword evidence="2" id="KW-0675">Receptor</keyword>
<gene>
    <name evidence="2" type="ORF">GRJ2_003166500</name>
</gene>
<evidence type="ECO:0000313" key="2">
    <source>
        <dbReference type="EMBL" id="GAB0207009.1"/>
    </source>
</evidence>